<accession>A0A1V8XF52</accession>
<gene>
    <name evidence="2" type="ORF">EB03_00954</name>
</gene>
<evidence type="ECO:0000313" key="3">
    <source>
        <dbReference type="Proteomes" id="UP000253498"/>
    </source>
</evidence>
<keyword evidence="1" id="KW-0732">Signal</keyword>
<protein>
    <recommendedName>
        <fullName evidence="4">WxL domain-containing protein</fullName>
    </recommendedName>
</protein>
<reference evidence="2 3" key="1">
    <citation type="submission" date="2015-06" db="EMBL/GenBank/DDBJ databases">
        <title>The Genome Sequence of Enterococcus hirae 88EA1.</title>
        <authorList>
            <consortium name="The Broad Institute Genomics Platform"/>
            <consortium name="The Broad Institute Genome Sequencing Center for Infectious Disease"/>
            <person name="Earl A.M."/>
            <person name="Van Tyne D."/>
            <person name="Lebreton F."/>
            <person name="Saavedra J.T."/>
            <person name="Gilmore M.S."/>
            <person name="Manson McGuire A."/>
            <person name="Clock S."/>
            <person name="Crupain M."/>
            <person name="Rangan U."/>
            <person name="Young S."/>
            <person name="Abouelleil A."/>
            <person name="Cao P."/>
            <person name="Chapman S.B."/>
            <person name="Griggs A."/>
            <person name="Priest M."/>
            <person name="Shea T."/>
            <person name="Wortman J."/>
            <person name="Nusbaum C."/>
            <person name="Birren B."/>
        </authorList>
    </citation>
    <scope>NUCLEOTIDE SEQUENCE [LARGE SCALE GENOMIC DNA]</scope>
    <source>
        <strain evidence="2 3">88EA1</strain>
    </source>
</reference>
<feature type="signal peptide" evidence="1">
    <location>
        <begin position="1"/>
        <end position="19"/>
    </location>
</feature>
<evidence type="ECO:0008006" key="4">
    <source>
        <dbReference type="Google" id="ProtNLM"/>
    </source>
</evidence>
<evidence type="ECO:0000256" key="1">
    <source>
        <dbReference type="SAM" id="SignalP"/>
    </source>
</evidence>
<name>A0A1V8XF52_ENTHR</name>
<evidence type="ECO:0000313" key="2">
    <source>
        <dbReference type="EMBL" id="RBT69284.1"/>
    </source>
</evidence>
<dbReference type="Proteomes" id="UP000253498">
    <property type="component" value="Unassembled WGS sequence"/>
</dbReference>
<sequence length="202" mass="21341">MMKKVLVSMLFSGSFVGFVAPAMVQAEDVIGVDQADIQINGTIGLDNTDPEEAIEESHDNWINVTLDTATIFYNVSGRNDIESPTYNIENKSGRPVDVSIADFAQTNAESITEISSLNLVSPAATNTSLIAAGTLTDFATTPVKLFTLANNEGKLTANGTANNAFSTTFNYAGTVSSTTATKSTPTFNLTLQLDAVSWTAAP</sequence>
<dbReference type="EMBL" id="LESJ01000004">
    <property type="protein sequence ID" value="RBT69284.1"/>
    <property type="molecule type" value="Genomic_DNA"/>
</dbReference>
<proteinExistence type="predicted"/>
<dbReference type="RefSeq" id="WP_010718978.1">
    <property type="nucleotide sequence ID" value="NZ_CAKMAQ010000001.1"/>
</dbReference>
<comment type="caution">
    <text evidence="2">The sequence shown here is derived from an EMBL/GenBank/DDBJ whole genome shotgun (WGS) entry which is preliminary data.</text>
</comment>
<dbReference type="AlphaFoldDB" id="A0A1V8XF52"/>
<organism evidence="2 3">
    <name type="scientific">Enterococcus hirae</name>
    <dbReference type="NCBI Taxonomy" id="1354"/>
    <lineage>
        <taxon>Bacteria</taxon>
        <taxon>Bacillati</taxon>
        <taxon>Bacillota</taxon>
        <taxon>Bacilli</taxon>
        <taxon>Lactobacillales</taxon>
        <taxon>Enterococcaceae</taxon>
        <taxon>Enterococcus</taxon>
    </lineage>
</organism>
<feature type="chain" id="PRO_5043151360" description="WxL domain-containing protein" evidence="1">
    <location>
        <begin position="20"/>
        <end position="202"/>
    </location>
</feature>